<reference evidence="1" key="1">
    <citation type="submission" date="2021-06" db="EMBL/GenBank/DDBJ databases">
        <authorList>
            <person name="Kallberg Y."/>
            <person name="Tangrot J."/>
            <person name="Rosling A."/>
        </authorList>
    </citation>
    <scope>NUCLEOTIDE SEQUENCE</scope>
    <source>
        <strain evidence="1">MA453B</strain>
    </source>
</reference>
<proteinExistence type="predicted"/>
<protein>
    <submittedName>
        <fullName evidence="1">16003_t:CDS:1</fullName>
    </submittedName>
</protein>
<dbReference type="EMBL" id="CAJVPY010007701">
    <property type="protein sequence ID" value="CAG8684401.1"/>
    <property type="molecule type" value="Genomic_DNA"/>
</dbReference>
<evidence type="ECO:0000313" key="1">
    <source>
        <dbReference type="EMBL" id="CAG8684401.1"/>
    </source>
</evidence>
<keyword evidence="2" id="KW-1185">Reference proteome</keyword>
<accession>A0A9N9EPD5</accession>
<evidence type="ECO:0000313" key="2">
    <source>
        <dbReference type="Proteomes" id="UP000789405"/>
    </source>
</evidence>
<gene>
    <name evidence="1" type="ORF">DERYTH_LOCUS12006</name>
</gene>
<name>A0A9N9EPD5_9GLOM</name>
<organism evidence="1 2">
    <name type="scientific">Dentiscutata erythropus</name>
    <dbReference type="NCBI Taxonomy" id="1348616"/>
    <lineage>
        <taxon>Eukaryota</taxon>
        <taxon>Fungi</taxon>
        <taxon>Fungi incertae sedis</taxon>
        <taxon>Mucoromycota</taxon>
        <taxon>Glomeromycotina</taxon>
        <taxon>Glomeromycetes</taxon>
        <taxon>Diversisporales</taxon>
        <taxon>Gigasporaceae</taxon>
        <taxon>Dentiscutata</taxon>
    </lineage>
</organism>
<dbReference type="OrthoDB" id="2406375at2759"/>
<dbReference type="AlphaFoldDB" id="A0A9N9EPD5"/>
<dbReference type="Proteomes" id="UP000789405">
    <property type="component" value="Unassembled WGS sequence"/>
</dbReference>
<sequence>MQIQSHKVPINTRNTPSITKNFTKVYYFSLIKYLQCILKNLIISSYLYFGPRILSDSCEELWEGNLWAEMPLFGQSNITTSRGSFKSGDFIQYHSREILQHSRIQSFVIKDNLIKVQIQRLLPYSRIPQNLYSSERELQAQEWFLVEETSNYIIKPSFLIKKIEVWLKDQLPSLFFDLFVNEVLYYFNGSWNIKDNFLKSTHNRLQFSHRSEVRNYIIHTWVLSAKAAKEVFSLTIW</sequence>
<comment type="caution">
    <text evidence="1">The sequence shown here is derived from an EMBL/GenBank/DDBJ whole genome shotgun (WGS) entry which is preliminary data.</text>
</comment>